<gene>
    <name evidence="2" type="ORF">JR316_005307</name>
</gene>
<reference evidence="2" key="1">
    <citation type="submission" date="2021-02" db="EMBL/GenBank/DDBJ databases">
        <title>Psilocybe cubensis genome.</title>
        <authorList>
            <person name="Mckernan K.J."/>
            <person name="Crawford S."/>
            <person name="Trippe A."/>
            <person name="Kane L.T."/>
            <person name="Mclaughlin S."/>
        </authorList>
    </citation>
    <scope>NUCLEOTIDE SEQUENCE [LARGE SCALE GENOMIC DNA]</scope>
    <source>
        <strain evidence="2">MGC-MH-2018</strain>
    </source>
</reference>
<sequence length="195" mass="22205">MTAQEIVQRQTKLVAALVLSGTKPCPVIASEKKSISWNIQASCKFSRTSGKTRFFALCWRIWGTCARTAIATRWISFTSWTRPFMMLALRVTNWRFQNQQRLDSGKDHDEFLLIVKTAIDALEQEEAEEQKHAAVTPLGDRSNVEPDTPSKTEKFCSTVEIKKRKLDSVDGEEKADQKRAKARRESNENDPEQGL</sequence>
<evidence type="ECO:0000256" key="1">
    <source>
        <dbReference type="SAM" id="MobiDB-lite"/>
    </source>
</evidence>
<feature type="compositionally biased region" description="Basic and acidic residues" evidence="1">
    <location>
        <begin position="142"/>
        <end position="154"/>
    </location>
</feature>
<dbReference type="EMBL" id="JAFIQS010000005">
    <property type="protein sequence ID" value="KAG5168755.1"/>
    <property type="molecule type" value="Genomic_DNA"/>
</dbReference>
<feature type="region of interest" description="Disordered" evidence="1">
    <location>
        <begin position="126"/>
        <end position="195"/>
    </location>
</feature>
<dbReference type="AlphaFoldDB" id="A0A8H8CKU1"/>
<name>A0A8H8CKU1_PSICU</name>
<protein>
    <submittedName>
        <fullName evidence="2">Uncharacterized protein</fullName>
    </submittedName>
</protein>
<evidence type="ECO:0000313" key="2">
    <source>
        <dbReference type="EMBL" id="KAG5168755.1"/>
    </source>
</evidence>
<accession>A0A8H8CKU1</accession>
<organism evidence="2">
    <name type="scientific">Psilocybe cubensis</name>
    <name type="common">Psychedelic mushroom</name>
    <name type="synonym">Stropharia cubensis</name>
    <dbReference type="NCBI Taxonomy" id="181762"/>
    <lineage>
        <taxon>Eukaryota</taxon>
        <taxon>Fungi</taxon>
        <taxon>Dikarya</taxon>
        <taxon>Basidiomycota</taxon>
        <taxon>Agaricomycotina</taxon>
        <taxon>Agaricomycetes</taxon>
        <taxon>Agaricomycetidae</taxon>
        <taxon>Agaricales</taxon>
        <taxon>Agaricineae</taxon>
        <taxon>Strophariaceae</taxon>
        <taxon>Psilocybe</taxon>
    </lineage>
</organism>
<proteinExistence type="predicted"/>
<comment type="caution">
    <text evidence="2">The sequence shown here is derived from an EMBL/GenBank/DDBJ whole genome shotgun (WGS) entry which is preliminary data.</text>
</comment>
<feature type="compositionally biased region" description="Basic and acidic residues" evidence="1">
    <location>
        <begin position="166"/>
        <end position="187"/>
    </location>
</feature>